<evidence type="ECO:0000256" key="7">
    <source>
        <dbReference type="ARBA" id="ARBA00022692"/>
    </source>
</evidence>
<keyword evidence="6" id="KW-0808">Transferase</keyword>
<evidence type="ECO:0000256" key="19">
    <source>
        <dbReference type="ARBA" id="ARBA00044770"/>
    </source>
</evidence>
<dbReference type="GO" id="GO:0032153">
    <property type="term" value="C:cell division site"/>
    <property type="evidence" value="ECO:0007669"/>
    <property type="project" value="TreeGrafter"/>
</dbReference>
<keyword evidence="11 21" id="KW-0472">Membrane</keyword>
<dbReference type="GO" id="GO:0008360">
    <property type="term" value="P:regulation of cell shape"/>
    <property type="evidence" value="ECO:0007669"/>
    <property type="project" value="UniProtKB-KW"/>
</dbReference>
<evidence type="ECO:0000256" key="4">
    <source>
        <dbReference type="ARBA" id="ARBA00022618"/>
    </source>
</evidence>
<feature type="transmembrane region" description="Helical" evidence="21">
    <location>
        <begin position="132"/>
        <end position="150"/>
    </location>
</feature>
<feature type="transmembrane region" description="Helical" evidence="21">
    <location>
        <begin position="329"/>
        <end position="350"/>
    </location>
</feature>
<feature type="transmembrane region" description="Helical" evidence="21">
    <location>
        <begin position="220"/>
        <end position="238"/>
    </location>
</feature>
<evidence type="ECO:0000256" key="5">
    <source>
        <dbReference type="ARBA" id="ARBA00022676"/>
    </source>
</evidence>
<comment type="catalytic activity">
    <reaction evidence="20">
        <text>[GlcNAc-(1-&gt;4)-Mur2Ac(oyl-L-Ala-gamma-D-Glu-L-Lys-D-Ala-D-Ala)](n)-di-trans,octa-cis-undecaprenyl diphosphate + beta-D-GlcNAc-(1-&gt;4)-Mur2Ac(oyl-L-Ala-gamma-D-Glu-L-Lys-D-Ala-D-Ala)-di-trans,octa-cis-undecaprenyl diphosphate = [GlcNAc-(1-&gt;4)-Mur2Ac(oyl-L-Ala-gamma-D-Glu-L-Lys-D-Ala-D-Ala)](n+1)-di-trans,octa-cis-undecaprenyl diphosphate + di-trans,octa-cis-undecaprenyl diphosphate + H(+)</text>
        <dbReference type="Rhea" id="RHEA:23708"/>
        <dbReference type="Rhea" id="RHEA-COMP:9602"/>
        <dbReference type="Rhea" id="RHEA-COMP:9603"/>
        <dbReference type="ChEBI" id="CHEBI:15378"/>
        <dbReference type="ChEBI" id="CHEBI:58405"/>
        <dbReference type="ChEBI" id="CHEBI:60033"/>
        <dbReference type="ChEBI" id="CHEBI:78435"/>
        <dbReference type="EC" id="2.4.99.28"/>
    </reaction>
</comment>
<sequence length="356" mass="38751">MHHFDWWLVAVILSLTLFGLLMVYNSSVAIAVRDFGDPGFYLREQLRGFLIGVASFVFFALLDYRRLKRLALPLFLFNLVLLAAVFLPGIGITALGASRWIRVGFFVFQPAELAKLTITLYLATWFTTPEKGRLIPFLVLLSMVVGLVILEPDLGTSIVLTGTATAIFFASGTPLWNTALLIPLYLGGVAVFGLTSPYRLRRIMTFLNSESDPLGASYQIRQALIAVGSGGLFGLGLGKSRQKYEYLPEANTDSIFAILAEEGGFIGAMIVLILLYLLIARGYRTVKHAPDLFGRLLSLGIITWIGIQVTLNIGSMLALVPLTGIPLPLVSYGSSSLVITLSALGILVNISSHAKH</sequence>
<keyword evidence="10 21" id="KW-1133">Transmembrane helix</keyword>
<keyword evidence="5" id="KW-0328">Glycosyltransferase</keyword>
<evidence type="ECO:0000256" key="16">
    <source>
        <dbReference type="ARBA" id="ARBA00038053"/>
    </source>
</evidence>
<dbReference type="InterPro" id="IPR001182">
    <property type="entry name" value="FtsW/RodA"/>
</dbReference>
<evidence type="ECO:0000256" key="20">
    <source>
        <dbReference type="ARBA" id="ARBA00049902"/>
    </source>
</evidence>
<feature type="transmembrane region" description="Helical" evidence="21">
    <location>
        <begin position="182"/>
        <end position="200"/>
    </location>
</feature>
<evidence type="ECO:0000256" key="17">
    <source>
        <dbReference type="ARBA" id="ARBA00041185"/>
    </source>
</evidence>
<evidence type="ECO:0000256" key="1">
    <source>
        <dbReference type="ARBA" id="ARBA00004651"/>
    </source>
</evidence>
<evidence type="ECO:0000256" key="14">
    <source>
        <dbReference type="ARBA" id="ARBA00032370"/>
    </source>
</evidence>
<evidence type="ECO:0000313" key="23">
    <source>
        <dbReference type="Proteomes" id="UP000178448"/>
    </source>
</evidence>
<comment type="pathway">
    <text evidence="2">Cell wall biogenesis; peptidoglycan biosynthesis.</text>
</comment>
<feature type="transmembrane region" description="Helical" evidence="21">
    <location>
        <begin position="70"/>
        <end position="96"/>
    </location>
</feature>
<dbReference type="Pfam" id="PF01098">
    <property type="entry name" value="FTSW_RODA_SPOVE"/>
    <property type="match status" value="1"/>
</dbReference>
<dbReference type="Proteomes" id="UP000178448">
    <property type="component" value="Unassembled WGS sequence"/>
</dbReference>
<keyword evidence="8" id="KW-0133">Cell shape</keyword>
<gene>
    <name evidence="22" type="ORF">A2Z33_04810</name>
</gene>
<evidence type="ECO:0000256" key="10">
    <source>
        <dbReference type="ARBA" id="ARBA00022989"/>
    </source>
</evidence>
<dbReference type="GO" id="GO:0008955">
    <property type="term" value="F:peptidoglycan glycosyltransferase activity"/>
    <property type="evidence" value="ECO:0007669"/>
    <property type="project" value="UniProtKB-EC"/>
</dbReference>
<comment type="similarity">
    <text evidence="16">Belongs to the SEDS family. FtsW subfamily.</text>
</comment>
<evidence type="ECO:0000256" key="21">
    <source>
        <dbReference type="SAM" id="Phobius"/>
    </source>
</evidence>
<dbReference type="GO" id="GO:0071555">
    <property type="term" value="P:cell wall organization"/>
    <property type="evidence" value="ECO:0007669"/>
    <property type="project" value="UniProtKB-KW"/>
</dbReference>
<dbReference type="InterPro" id="IPR013437">
    <property type="entry name" value="FtsW"/>
</dbReference>
<evidence type="ECO:0000313" key="22">
    <source>
        <dbReference type="EMBL" id="OGG03779.1"/>
    </source>
</evidence>
<dbReference type="GO" id="GO:0005886">
    <property type="term" value="C:plasma membrane"/>
    <property type="evidence" value="ECO:0007669"/>
    <property type="project" value="UniProtKB-SubCell"/>
</dbReference>
<evidence type="ECO:0000256" key="6">
    <source>
        <dbReference type="ARBA" id="ARBA00022679"/>
    </source>
</evidence>
<keyword evidence="4 22" id="KW-0132">Cell division</keyword>
<keyword evidence="7 21" id="KW-0812">Transmembrane</keyword>
<keyword evidence="13" id="KW-0961">Cell wall biogenesis/degradation</keyword>
<feature type="transmembrane region" description="Helical" evidence="21">
    <location>
        <begin position="6"/>
        <end position="25"/>
    </location>
</feature>
<proteinExistence type="inferred from homology"/>
<evidence type="ECO:0000256" key="11">
    <source>
        <dbReference type="ARBA" id="ARBA00023136"/>
    </source>
</evidence>
<evidence type="ECO:0000256" key="12">
    <source>
        <dbReference type="ARBA" id="ARBA00023306"/>
    </source>
</evidence>
<organism evidence="22 23">
    <name type="scientific">Candidatus Gottesmanbacteria bacterium RBG_16_52_11</name>
    <dbReference type="NCBI Taxonomy" id="1798374"/>
    <lineage>
        <taxon>Bacteria</taxon>
        <taxon>Candidatus Gottesmaniibacteriota</taxon>
    </lineage>
</organism>
<name>A0A1F5YUC5_9BACT</name>
<keyword evidence="9" id="KW-0573">Peptidoglycan synthesis</keyword>
<dbReference type="EMBL" id="MFJD01000006">
    <property type="protein sequence ID" value="OGG03779.1"/>
    <property type="molecule type" value="Genomic_DNA"/>
</dbReference>
<dbReference type="STRING" id="1798374.A2Z33_04810"/>
<comment type="subcellular location">
    <subcellularLocation>
        <location evidence="1">Cell membrane</location>
        <topology evidence="1">Multi-pass membrane protein</topology>
    </subcellularLocation>
</comment>
<evidence type="ECO:0000256" key="18">
    <source>
        <dbReference type="ARBA" id="ARBA00041418"/>
    </source>
</evidence>
<evidence type="ECO:0000256" key="13">
    <source>
        <dbReference type="ARBA" id="ARBA00023316"/>
    </source>
</evidence>
<evidence type="ECO:0000256" key="15">
    <source>
        <dbReference type="ARBA" id="ARBA00033270"/>
    </source>
</evidence>
<dbReference type="GO" id="GO:0051301">
    <property type="term" value="P:cell division"/>
    <property type="evidence" value="ECO:0007669"/>
    <property type="project" value="UniProtKB-KW"/>
</dbReference>
<evidence type="ECO:0000256" key="8">
    <source>
        <dbReference type="ARBA" id="ARBA00022960"/>
    </source>
</evidence>
<dbReference type="GO" id="GO:0015648">
    <property type="term" value="F:lipid-linked peptidoglycan transporter activity"/>
    <property type="evidence" value="ECO:0007669"/>
    <property type="project" value="TreeGrafter"/>
</dbReference>
<dbReference type="EC" id="2.4.99.28" evidence="19"/>
<protein>
    <recommendedName>
        <fullName evidence="17">Probable peptidoglycan glycosyltransferase FtsW</fullName>
        <ecNumber evidence="19">2.4.99.28</ecNumber>
    </recommendedName>
    <alternativeName>
        <fullName evidence="18">Cell division protein FtsW</fullName>
    </alternativeName>
    <alternativeName>
        <fullName evidence="15">Cell wall polymerase</fullName>
    </alternativeName>
    <alternativeName>
        <fullName evidence="14">Peptidoglycan polymerase</fullName>
    </alternativeName>
</protein>
<accession>A0A1F5YUC5</accession>
<feature type="transmembrane region" description="Helical" evidence="21">
    <location>
        <begin position="46"/>
        <end position="64"/>
    </location>
</feature>
<dbReference type="AlphaFoldDB" id="A0A1F5YUC5"/>
<evidence type="ECO:0000256" key="3">
    <source>
        <dbReference type="ARBA" id="ARBA00022475"/>
    </source>
</evidence>
<dbReference type="PANTHER" id="PTHR30474">
    <property type="entry name" value="CELL CYCLE PROTEIN"/>
    <property type="match status" value="1"/>
</dbReference>
<feature type="transmembrane region" description="Helical" evidence="21">
    <location>
        <begin position="292"/>
        <end position="317"/>
    </location>
</feature>
<keyword evidence="3" id="KW-1003">Cell membrane</keyword>
<evidence type="ECO:0000256" key="9">
    <source>
        <dbReference type="ARBA" id="ARBA00022984"/>
    </source>
</evidence>
<feature type="transmembrane region" description="Helical" evidence="21">
    <location>
        <begin position="103"/>
        <end position="126"/>
    </location>
</feature>
<evidence type="ECO:0000256" key="2">
    <source>
        <dbReference type="ARBA" id="ARBA00004752"/>
    </source>
</evidence>
<keyword evidence="12" id="KW-0131">Cell cycle</keyword>
<comment type="caution">
    <text evidence="22">The sequence shown here is derived from an EMBL/GenBank/DDBJ whole genome shotgun (WGS) entry which is preliminary data.</text>
</comment>
<dbReference type="PANTHER" id="PTHR30474:SF2">
    <property type="entry name" value="PEPTIDOGLYCAN GLYCOSYLTRANSFERASE FTSW-RELATED"/>
    <property type="match status" value="1"/>
</dbReference>
<dbReference type="NCBIfam" id="TIGR02614">
    <property type="entry name" value="ftsW"/>
    <property type="match status" value="1"/>
</dbReference>
<dbReference type="GO" id="GO:0009252">
    <property type="term" value="P:peptidoglycan biosynthetic process"/>
    <property type="evidence" value="ECO:0007669"/>
    <property type="project" value="UniProtKB-KW"/>
</dbReference>
<reference evidence="22 23" key="1">
    <citation type="journal article" date="2016" name="Nat. Commun.">
        <title>Thousands of microbial genomes shed light on interconnected biogeochemical processes in an aquifer system.</title>
        <authorList>
            <person name="Anantharaman K."/>
            <person name="Brown C.T."/>
            <person name="Hug L.A."/>
            <person name="Sharon I."/>
            <person name="Castelle C.J."/>
            <person name="Probst A.J."/>
            <person name="Thomas B.C."/>
            <person name="Singh A."/>
            <person name="Wilkins M.J."/>
            <person name="Karaoz U."/>
            <person name="Brodie E.L."/>
            <person name="Williams K.H."/>
            <person name="Hubbard S.S."/>
            <person name="Banfield J.F."/>
        </authorList>
    </citation>
    <scope>NUCLEOTIDE SEQUENCE [LARGE SCALE GENOMIC DNA]</scope>
</reference>
<feature type="transmembrane region" description="Helical" evidence="21">
    <location>
        <begin position="258"/>
        <end position="280"/>
    </location>
</feature>